<evidence type="ECO:0000313" key="8">
    <source>
        <dbReference type="Proteomes" id="UP000016649"/>
    </source>
</evidence>
<keyword evidence="8" id="KW-1185">Reference proteome</keyword>
<dbReference type="InterPro" id="IPR051798">
    <property type="entry name" value="Class-II_PLP-Dep_Aminotrans"/>
</dbReference>
<comment type="caution">
    <text evidence="7">The sequence shown here is derived from an EMBL/GenBank/DDBJ whole genome shotgun (WGS) entry which is preliminary data.</text>
</comment>
<dbReference type="Pfam" id="PF00155">
    <property type="entry name" value="Aminotran_1_2"/>
    <property type="match status" value="1"/>
</dbReference>
<keyword evidence="3" id="KW-0663">Pyridoxal phosphate</keyword>
<evidence type="ECO:0000256" key="4">
    <source>
        <dbReference type="ARBA" id="ARBA00023239"/>
    </source>
</evidence>
<dbReference type="InterPro" id="IPR015422">
    <property type="entry name" value="PyrdxlP-dep_Trfase_small"/>
</dbReference>
<dbReference type="InterPro" id="IPR015421">
    <property type="entry name" value="PyrdxlP-dep_Trfase_major"/>
</dbReference>
<dbReference type="InterPro" id="IPR027619">
    <property type="entry name" value="C-S_lyase_PatB-like"/>
</dbReference>
<name>A0ABN0P1P0_TRELE</name>
<dbReference type="CDD" id="cd00609">
    <property type="entry name" value="AAT_like"/>
    <property type="match status" value="1"/>
</dbReference>
<evidence type="ECO:0000256" key="3">
    <source>
        <dbReference type="ARBA" id="ARBA00022898"/>
    </source>
</evidence>
<dbReference type="PANTHER" id="PTHR43525">
    <property type="entry name" value="PROTEIN MALY"/>
    <property type="match status" value="1"/>
</dbReference>
<dbReference type="Gene3D" id="3.90.1150.10">
    <property type="entry name" value="Aspartate Aminotransferase, domain 1"/>
    <property type="match status" value="1"/>
</dbReference>
<dbReference type="Proteomes" id="UP000016649">
    <property type="component" value="Unassembled WGS sequence"/>
</dbReference>
<evidence type="ECO:0000256" key="1">
    <source>
        <dbReference type="ARBA" id="ARBA00001933"/>
    </source>
</evidence>
<evidence type="ECO:0000259" key="6">
    <source>
        <dbReference type="Pfam" id="PF00155"/>
    </source>
</evidence>
<dbReference type="Gene3D" id="3.40.640.10">
    <property type="entry name" value="Type I PLP-dependent aspartate aminotransferase-like (Major domain)"/>
    <property type="match status" value="1"/>
</dbReference>
<proteinExistence type="inferred from homology"/>
<organism evidence="7 8">
    <name type="scientific">Treponema lecithinolyticum ATCC 700332</name>
    <dbReference type="NCBI Taxonomy" id="1321815"/>
    <lineage>
        <taxon>Bacteria</taxon>
        <taxon>Pseudomonadati</taxon>
        <taxon>Spirochaetota</taxon>
        <taxon>Spirochaetia</taxon>
        <taxon>Spirochaetales</taxon>
        <taxon>Treponemataceae</taxon>
        <taxon>Treponema</taxon>
    </lineage>
</organism>
<protein>
    <recommendedName>
        <fullName evidence="2">cysteine-S-conjugate beta-lyase</fullName>
        <ecNumber evidence="2">4.4.1.13</ecNumber>
    </recommendedName>
</protein>
<dbReference type="PANTHER" id="PTHR43525:SF1">
    <property type="entry name" value="PROTEIN MALY"/>
    <property type="match status" value="1"/>
</dbReference>
<evidence type="ECO:0000313" key="7">
    <source>
        <dbReference type="EMBL" id="ERJ94564.1"/>
    </source>
</evidence>
<gene>
    <name evidence="7" type="ORF">HMPREF9193_00103</name>
</gene>
<comment type="cofactor">
    <cofactor evidence="1">
        <name>pyridoxal 5'-phosphate</name>
        <dbReference type="ChEBI" id="CHEBI:597326"/>
    </cofactor>
</comment>
<reference evidence="7 8" key="1">
    <citation type="submission" date="2013-08" db="EMBL/GenBank/DDBJ databases">
        <authorList>
            <person name="Weinstock G."/>
            <person name="Sodergren E."/>
            <person name="Wylie T."/>
            <person name="Fulton L."/>
            <person name="Fulton R."/>
            <person name="Fronick C."/>
            <person name="O'Laughlin M."/>
            <person name="Godfrey J."/>
            <person name="Miner T."/>
            <person name="Herter B."/>
            <person name="Appelbaum E."/>
            <person name="Cordes M."/>
            <person name="Lek S."/>
            <person name="Wollam A."/>
            <person name="Pepin K.H."/>
            <person name="Palsikar V.B."/>
            <person name="Mitreva M."/>
            <person name="Wilson R.K."/>
        </authorList>
    </citation>
    <scope>NUCLEOTIDE SEQUENCE [LARGE SCALE GENOMIC DNA]</scope>
    <source>
        <strain evidence="7 8">ATCC 700332</strain>
    </source>
</reference>
<dbReference type="SUPFAM" id="SSF53383">
    <property type="entry name" value="PLP-dependent transferases"/>
    <property type="match status" value="1"/>
</dbReference>
<evidence type="ECO:0000256" key="2">
    <source>
        <dbReference type="ARBA" id="ARBA00012224"/>
    </source>
</evidence>
<dbReference type="RefSeq" id="WP_021686070.1">
    <property type="nucleotide sequence ID" value="NZ_KI260552.1"/>
</dbReference>
<evidence type="ECO:0000256" key="5">
    <source>
        <dbReference type="ARBA" id="ARBA00037974"/>
    </source>
</evidence>
<dbReference type="InterPro" id="IPR004839">
    <property type="entry name" value="Aminotransferase_I/II_large"/>
</dbReference>
<dbReference type="NCBIfam" id="TIGR04350">
    <property type="entry name" value="C_S_lyase_PatB"/>
    <property type="match status" value="1"/>
</dbReference>
<feature type="domain" description="Aminotransferase class I/classII large" evidence="6">
    <location>
        <begin position="30"/>
        <end position="382"/>
    </location>
</feature>
<sequence length="394" mass="44489">MKYNFDIPVDRRNTDSLKYDGAESVFGKKDIIPLWVADMDFPTAQPVIDAVCKRAKSGVYGYTSRPASYFEAVRDWQKKRNGWIFDTALASFCPGVVPALAAVISEFTRKGDAVLFFTPVYPQFFNATKNCERIPLTVPLMQKEGGSIDIDFDTFEKALQKKPALFILCHPHNPLGRVWKRSELEKIDALCRRYKVPVVSDEIHSDIMLWGNKHIPLASIGREAALNTITCTSATKTFNLAGLQASTIIFPDAASKQKFDTFWQRIDIGLNNCFSVVAVEAAFREGEEWLEQLLHYIEANATFVKNYFDTKIPEIKTYIPQSTYLMWLDCRALGMTADEFCDFMVNEAGLGLSDGRAFGSKDGYMRINVACPRCTLEKALSQLEKAVAKRRNKK</sequence>
<keyword evidence="4" id="KW-0456">Lyase</keyword>
<comment type="similarity">
    <text evidence="5">Belongs to the class-II pyridoxal-phosphate-dependent aminotransferase family. MalY/PatB cystathionine beta-lyase subfamily.</text>
</comment>
<dbReference type="InterPro" id="IPR015424">
    <property type="entry name" value="PyrdxlP-dep_Trfase"/>
</dbReference>
<dbReference type="EMBL" id="AWVH01000002">
    <property type="protein sequence ID" value="ERJ94564.1"/>
    <property type="molecule type" value="Genomic_DNA"/>
</dbReference>
<dbReference type="EC" id="4.4.1.13" evidence="2"/>
<accession>A0ABN0P1P0</accession>